<organism evidence="1 2">
    <name type="scientific">Caenorhabditis remanei</name>
    <name type="common">Caenorhabditis vulgaris</name>
    <dbReference type="NCBI Taxonomy" id="31234"/>
    <lineage>
        <taxon>Eukaryota</taxon>
        <taxon>Metazoa</taxon>
        <taxon>Ecdysozoa</taxon>
        <taxon>Nematoda</taxon>
        <taxon>Chromadorea</taxon>
        <taxon>Rhabditida</taxon>
        <taxon>Rhabditina</taxon>
        <taxon>Rhabditomorpha</taxon>
        <taxon>Rhabditoidea</taxon>
        <taxon>Rhabditidae</taxon>
        <taxon>Peloderinae</taxon>
        <taxon>Caenorhabditis</taxon>
    </lineage>
</organism>
<evidence type="ECO:0000313" key="2">
    <source>
        <dbReference type="Proteomes" id="UP000483820"/>
    </source>
</evidence>
<dbReference type="EMBL" id="WUAV01000002">
    <property type="protein sequence ID" value="KAF1767396.1"/>
    <property type="molecule type" value="Genomic_DNA"/>
</dbReference>
<dbReference type="PANTHER" id="PTHR31379">
    <property type="entry name" value="F-BOX C PROTEIN-RELATED-RELATED"/>
    <property type="match status" value="1"/>
</dbReference>
<evidence type="ECO:0000313" key="1">
    <source>
        <dbReference type="EMBL" id="KAF1767396.1"/>
    </source>
</evidence>
<dbReference type="KEGG" id="crq:GCK72_007355"/>
<gene>
    <name evidence="1" type="ORF">GCK72_007355</name>
</gene>
<evidence type="ECO:0008006" key="3">
    <source>
        <dbReference type="Google" id="ProtNLM"/>
    </source>
</evidence>
<name>A0A6A5HL42_CAERE</name>
<comment type="caution">
    <text evidence="1">The sequence shown here is derived from an EMBL/GenBank/DDBJ whole genome shotgun (WGS) entry which is preliminary data.</text>
</comment>
<dbReference type="PANTHER" id="PTHR31379:SF1">
    <property type="entry name" value="F-BOX C PROTEIN-RELATED"/>
    <property type="match status" value="1"/>
</dbReference>
<dbReference type="GeneID" id="9807411"/>
<dbReference type="Pfam" id="PF12078">
    <property type="entry name" value="DUF3557"/>
    <property type="match status" value="1"/>
</dbReference>
<dbReference type="Proteomes" id="UP000483820">
    <property type="component" value="Chromosome II"/>
</dbReference>
<reference evidence="1 2" key="1">
    <citation type="submission" date="2019-12" db="EMBL/GenBank/DDBJ databases">
        <title>Chromosome-level assembly of the Caenorhabditis remanei genome.</title>
        <authorList>
            <person name="Teterina A.A."/>
            <person name="Willis J.H."/>
            <person name="Phillips P.C."/>
        </authorList>
    </citation>
    <scope>NUCLEOTIDE SEQUENCE [LARGE SCALE GENOMIC DNA]</scope>
    <source>
        <strain evidence="1 2">PX506</strain>
        <tissue evidence="1">Whole organism</tissue>
    </source>
</reference>
<protein>
    <recommendedName>
        <fullName evidence="3">F-box C protein</fullName>
    </recommendedName>
</protein>
<dbReference type="InterPro" id="IPR021942">
    <property type="entry name" value="DUF3557"/>
</dbReference>
<dbReference type="CTD" id="9807411"/>
<dbReference type="RefSeq" id="XP_003095218.2">
    <property type="nucleotide sequence ID" value="XM_003095170.2"/>
</dbReference>
<proteinExistence type="predicted"/>
<dbReference type="AlphaFoldDB" id="A0A6A5HL42"/>
<accession>A0A6A5HL42</accession>
<sequence length="422" mass="49384">MHRNLLSYQCLKAVLDHMDANKRFQLAIRIPSIRSADRASPLRIRKLAFDSFGLQCDSEAYQIGIYRKYLGVTTPKIVDEENSKGGVQYDFNQFGFRDRTSQSTVTPGDVVIGELDVSTQEEHTNEQMRELERYLDYYKRSLALLSQSSIQRTPFQVEIEKTELSLEPFICRRDNTTTKYESFIQLTTHTYPIERVRYTKKLYEAMKYLCTLIFGDRRYAIRVKRLEIVQDPMIIRLPVNLSFKVEVVKIGFVDGIKILNALTPIMKDWNVECLECNWIDNLDDINHPAFLNIKTLVISNISYLSPWLTIFKKLQNRKILFKHAYAVFETKYYIHLIKYWQTIGRDIGKIFSFCVTQKQRLEVKEVIKEELGGIEMENGTINVSMNSYSSIEISVNENSDTEQTEQHMGEFTVKMEIVKRDE</sequence>